<sequence length="441" mass="47149">MTQQTGVMLSSRLLRLLGTARTDPNLPRTAMVMPVADTAGLAKISFGSTVPELRAIGVALTSEIVMQWRTEQPELLAELALCVADPDYHSDDAAGVLAAITGTAPAPDFTPVIPTLVEALDHESPFGSLTLALARLRHPTAVDSVRQWLTSGRIKPLPDPFDIEHVLSPLVDYAEELLPAIRASLATESYNSALHPLLRTLAAWGPTAAPALPELLPYLRNGDARWACEALGSIGPDAAPAAELIERYARGTERPPRHDTGLPPDSPHEWHGTQTAAWALWRITGESGVALSVFGDAIEAGIAVDFDRLAEFGSLACLLADDVRARLDSPGRWEQVHAARAWWRITGDAEPAVPVLLNALEPLTSGYADAECRAAVRLISEIGSPMRAAMPLLEAVLSTDRRFGPLPPHRAPQSQTELIAAERDTELCVAAQAALIAIDAG</sequence>
<protein>
    <recommendedName>
        <fullName evidence="3">HEAT repeat domain-containing protein</fullName>
    </recommendedName>
</protein>
<proteinExistence type="predicted"/>
<dbReference type="Proteomes" id="UP000586827">
    <property type="component" value="Unassembled WGS sequence"/>
</dbReference>
<evidence type="ECO:0000313" key="2">
    <source>
        <dbReference type="Proteomes" id="UP000586827"/>
    </source>
</evidence>
<dbReference type="InterPro" id="IPR011989">
    <property type="entry name" value="ARM-like"/>
</dbReference>
<evidence type="ECO:0000313" key="1">
    <source>
        <dbReference type="EMBL" id="NNH72214.1"/>
    </source>
</evidence>
<dbReference type="EMBL" id="JABELX010000007">
    <property type="protein sequence ID" value="NNH72214.1"/>
    <property type="molecule type" value="Genomic_DNA"/>
</dbReference>
<evidence type="ECO:0008006" key="3">
    <source>
        <dbReference type="Google" id="ProtNLM"/>
    </source>
</evidence>
<dbReference type="InterPro" id="IPR016024">
    <property type="entry name" value="ARM-type_fold"/>
</dbReference>
<name>A0A849C0S3_9NOCA</name>
<dbReference type="RefSeq" id="WP_067518807.1">
    <property type="nucleotide sequence ID" value="NZ_JABELX010000007.1"/>
</dbReference>
<dbReference type="SUPFAM" id="SSF48371">
    <property type="entry name" value="ARM repeat"/>
    <property type="match status" value="1"/>
</dbReference>
<accession>A0A849C0S3</accession>
<dbReference type="Gene3D" id="1.25.10.10">
    <property type="entry name" value="Leucine-rich Repeat Variant"/>
    <property type="match status" value="1"/>
</dbReference>
<gene>
    <name evidence="1" type="ORF">HLB23_20525</name>
</gene>
<keyword evidence="2" id="KW-1185">Reference proteome</keyword>
<organism evidence="1 2">
    <name type="scientific">Nocardia uniformis</name>
    <dbReference type="NCBI Taxonomy" id="53432"/>
    <lineage>
        <taxon>Bacteria</taxon>
        <taxon>Bacillati</taxon>
        <taxon>Actinomycetota</taxon>
        <taxon>Actinomycetes</taxon>
        <taxon>Mycobacteriales</taxon>
        <taxon>Nocardiaceae</taxon>
        <taxon>Nocardia</taxon>
    </lineage>
</organism>
<comment type="caution">
    <text evidence="1">The sequence shown here is derived from an EMBL/GenBank/DDBJ whole genome shotgun (WGS) entry which is preliminary data.</text>
</comment>
<dbReference type="AlphaFoldDB" id="A0A849C0S3"/>
<reference evidence="1 2" key="1">
    <citation type="submission" date="2020-05" db="EMBL/GenBank/DDBJ databases">
        <title>MicrobeNet Type strains.</title>
        <authorList>
            <person name="Nicholson A.C."/>
        </authorList>
    </citation>
    <scope>NUCLEOTIDE SEQUENCE [LARGE SCALE GENOMIC DNA]</scope>
    <source>
        <strain evidence="1 2">JCM 3224</strain>
    </source>
</reference>